<dbReference type="Gene3D" id="4.10.800.10">
    <property type="entry name" value="Thyroglobulin type-1"/>
    <property type="match status" value="1"/>
</dbReference>
<evidence type="ECO:0000256" key="4">
    <source>
        <dbReference type="ARBA" id="ARBA00022737"/>
    </source>
</evidence>
<dbReference type="SUPFAM" id="SSF57610">
    <property type="entry name" value="Thyroglobulin type-1 domain"/>
    <property type="match status" value="1"/>
</dbReference>
<feature type="signal peptide" evidence="10">
    <location>
        <begin position="1"/>
        <end position="20"/>
    </location>
</feature>
<keyword evidence="5" id="KW-0106">Calcium</keyword>
<dbReference type="SUPFAM" id="SSF100895">
    <property type="entry name" value="Kazal-type serine protease inhibitors"/>
    <property type="match status" value="1"/>
</dbReference>
<keyword evidence="4" id="KW-0677">Repeat</keyword>
<dbReference type="VEuPathDB" id="VectorBase:CSON010918"/>
<dbReference type="AlphaFoldDB" id="A0A336M5C3"/>
<evidence type="ECO:0000256" key="2">
    <source>
        <dbReference type="ARBA" id="ARBA00022525"/>
    </source>
</evidence>
<dbReference type="PROSITE" id="PS00018">
    <property type="entry name" value="EF_HAND_1"/>
    <property type="match status" value="1"/>
</dbReference>
<feature type="disulfide bond" evidence="8">
    <location>
        <begin position="432"/>
        <end position="451"/>
    </location>
</feature>
<dbReference type="InterPro" id="IPR000716">
    <property type="entry name" value="Thyroglobulin_1"/>
</dbReference>
<dbReference type="InterPro" id="IPR002350">
    <property type="entry name" value="Kazal_dom"/>
</dbReference>
<dbReference type="GO" id="GO:0035592">
    <property type="term" value="P:establishment of protein localization to extracellular region"/>
    <property type="evidence" value="ECO:0007669"/>
    <property type="project" value="TreeGrafter"/>
</dbReference>
<dbReference type="EMBL" id="UFQT01000456">
    <property type="protein sequence ID" value="SSX24551.1"/>
    <property type="molecule type" value="Genomic_DNA"/>
</dbReference>
<evidence type="ECO:0000259" key="11">
    <source>
        <dbReference type="PROSITE" id="PS51162"/>
    </source>
</evidence>
<dbReference type="PANTHER" id="PTHR12352:SF25">
    <property type="entry name" value="SPARC_OSTEONECTIN, CWCV AND KAZAL LIKE DOMAINS PROTEOGLYCAN 1"/>
    <property type="match status" value="1"/>
</dbReference>
<dbReference type="FunFam" id="1.10.238.10:FF:000246">
    <property type="entry name" value="Uncharacterized protein, isoform C"/>
    <property type="match status" value="1"/>
</dbReference>
<evidence type="ECO:0000256" key="3">
    <source>
        <dbReference type="ARBA" id="ARBA00022729"/>
    </source>
</evidence>
<name>A0A336M5C3_CULSO</name>
<dbReference type="Pfam" id="PF00086">
    <property type="entry name" value="Thyroglobulin_1"/>
    <property type="match status" value="1"/>
</dbReference>
<dbReference type="Pfam" id="PF07648">
    <property type="entry name" value="Kazal_2"/>
    <property type="match status" value="1"/>
</dbReference>
<dbReference type="PROSITE" id="PS00484">
    <property type="entry name" value="THYROGLOBULIN_1_1"/>
    <property type="match status" value="1"/>
</dbReference>
<protein>
    <submittedName>
        <fullName evidence="12">CSON010918 protein</fullName>
    </submittedName>
</protein>
<dbReference type="InterPro" id="IPR036058">
    <property type="entry name" value="Kazal_dom_sf"/>
</dbReference>
<evidence type="ECO:0000313" key="12">
    <source>
        <dbReference type="EMBL" id="SSX24551.1"/>
    </source>
</evidence>
<dbReference type="SUPFAM" id="SSF47473">
    <property type="entry name" value="EF-hand"/>
    <property type="match status" value="1"/>
</dbReference>
<feature type="compositionally biased region" description="Low complexity" evidence="9">
    <location>
        <begin position="200"/>
        <end position="220"/>
    </location>
</feature>
<comment type="caution">
    <text evidence="8">Lacks conserved residue(s) required for the propagation of feature annotation.</text>
</comment>
<dbReference type="InterPro" id="IPR018247">
    <property type="entry name" value="EF_Hand_1_Ca_BS"/>
</dbReference>
<reference evidence="12" key="1">
    <citation type="submission" date="2018-07" db="EMBL/GenBank/DDBJ databases">
        <authorList>
            <person name="Quirk P.G."/>
            <person name="Krulwich T.A."/>
        </authorList>
    </citation>
    <scope>NUCLEOTIDE SEQUENCE</scope>
</reference>
<dbReference type="Gene3D" id="1.10.238.10">
    <property type="entry name" value="EF-hand"/>
    <property type="match status" value="1"/>
</dbReference>
<dbReference type="GO" id="GO:0005615">
    <property type="term" value="C:extracellular space"/>
    <property type="evidence" value="ECO:0007669"/>
    <property type="project" value="TreeGrafter"/>
</dbReference>
<evidence type="ECO:0000256" key="8">
    <source>
        <dbReference type="PROSITE-ProRule" id="PRU00500"/>
    </source>
</evidence>
<accession>A0A336M5C3</accession>
<keyword evidence="6 8" id="KW-1015">Disulfide bond</keyword>
<feature type="disulfide bond" evidence="8">
    <location>
        <begin position="462"/>
        <end position="469"/>
    </location>
</feature>
<proteinExistence type="predicted"/>
<gene>
    <name evidence="12" type="primary">CSON010918</name>
</gene>
<feature type="region of interest" description="Disordered" evidence="9">
    <location>
        <begin position="200"/>
        <end position="234"/>
    </location>
</feature>
<comment type="subcellular location">
    <subcellularLocation>
        <location evidence="1">Secreted</location>
    </subcellularLocation>
</comment>
<dbReference type="GO" id="GO:0005509">
    <property type="term" value="F:calcium ion binding"/>
    <property type="evidence" value="ECO:0007669"/>
    <property type="project" value="InterPro"/>
</dbReference>
<evidence type="ECO:0000256" key="7">
    <source>
        <dbReference type="ARBA" id="ARBA00023180"/>
    </source>
</evidence>
<keyword evidence="3 10" id="KW-0732">Signal</keyword>
<dbReference type="PROSITE" id="PS51162">
    <property type="entry name" value="THYROGLOBULIN_1_2"/>
    <property type="match status" value="1"/>
</dbReference>
<evidence type="ECO:0000256" key="6">
    <source>
        <dbReference type="ARBA" id="ARBA00023157"/>
    </source>
</evidence>
<organism evidence="12">
    <name type="scientific">Culicoides sonorensis</name>
    <name type="common">Biting midge</name>
    <dbReference type="NCBI Taxonomy" id="179676"/>
    <lineage>
        <taxon>Eukaryota</taxon>
        <taxon>Metazoa</taxon>
        <taxon>Ecdysozoa</taxon>
        <taxon>Arthropoda</taxon>
        <taxon>Hexapoda</taxon>
        <taxon>Insecta</taxon>
        <taxon>Pterygota</taxon>
        <taxon>Neoptera</taxon>
        <taxon>Endopterygota</taxon>
        <taxon>Diptera</taxon>
        <taxon>Nematocera</taxon>
        <taxon>Chironomoidea</taxon>
        <taxon>Ceratopogonidae</taxon>
        <taxon>Ceratopogoninae</taxon>
        <taxon>Culicoides</taxon>
        <taxon>Monoculicoides</taxon>
    </lineage>
</organism>
<dbReference type="InterPro" id="IPR051950">
    <property type="entry name" value="Dev_reg/Prot_inhib"/>
</dbReference>
<dbReference type="OMA" id="GFCPCKV"/>
<dbReference type="PANTHER" id="PTHR12352">
    <property type="entry name" value="SECRETED MODULAR CALCIUM-BINDING PROTEIN"/>
    <property type="match status" value="1"/>
</dbReference>
<keyword evidence="7" id="KW-0325">Glycoprotein</keyword>
<evidence type="ECO:0000256" key="9">
    <source>
        <dbReference type="SAM" id="MobiDB-lite"/>
    </source>
</evidence>
<dbReference type="InterPro" id="IPR036857">
    <property type="entry name" value="Thyroglobulin_1_sf"/>
</dbReference>
<evidence type="ECO:0000256" key="5">
    <source>
        <dbReference type="ARBA" id="ARBA00022837"/>
    </source>
</evidence>
<dbReference type="InterPro" id="IPR019577">
    <property type="entry name" value="SPARC/Testican_Ca-bd-dom"/>
</dbReference>
<feature type="domain" description="Thyroglobulin type-1" evidence="11">
    <location>
        <begin position="429"/>
        <end position="490"/>
    </location>
</feature>
<sequence>MKYSLILFIMILGLSSLIESKPKKTSSKFEGDFEFVDEDDKGNQPKQATMSEKKKWIHDPSSDLCKPLNCKKKELCLLEDAYTAVCVSKKELHRNRDEIVSKTKFLEAEAKRTADLEDTDELQVQEETEDEDSPDDDVFYDTEDKELDEENCKPCPVVKPTFLCGSDNRTYSSLCHISEIKKQQRMVDRINAFNAKYQKTMQQTQNNLKQQQSNSGSRSNNKGELMKSNRLNDNNIDTTYKFTPEDVHYDNKHYKYIKYTSYENNNIDSNNEKSHKSIPKTASIEDNHKILLYNEVIEKPSNYKNQLKENSQNQKFDKLTQTECKPQQLTAIGNRLLDWFSVIMTDTKKRHTRIEKTKVHFPLTCKMEAKWMFGHLDLNSDGLLSAQEMYDLEHDQNEKCIKPFIDNCDTESDMNLTPREWCRCFEKTDRPCAAVRRRLTGDLVGSYAPDCDIQGFYKSTQCHSSVGVCWCVDKHGVEFANTRTRGKPKCGKYLLETDDDDDDDDDSLEGSADRLLIF</sequence>
<dbReference type="SMART" id="SM00211">
    <property type="entry name" value="TY"/>
    <property type="match status" value="1"/>
</dbReference>
<evidence type="ECO:0000256" key="10">
    <source>
        <dbReference type="SAM" id="SignalP"/>
    </source>
</evidence>
<dbReference type="CDD" id="cd00191">
    <property type="entry name" value="TY"/>
    <property type="match status" value="1"/>
</dbReference>
<dbReference type="InterPro" id="IPR011992">
    <property type="entry name" value="EF-hand-dom_pair"/>
</dbReference>
<keyword evidence="2" id="KW-0964">Secreted</keyword>
<evidence type="ECO:0000256" key="1">
    <source>
        <dbReference type="ARBA" id="ARBA00004613"/>
    </source>
</evidence>
<dbReference type="Pfam" id="PF10591">
    <property type="entry name" value="SPARC_Ca_bdg"/>
    <property type="match status" value="1"/>
</dbReference>
<feature type="chain" id="PRO_5016256921" evidence="10">
    <location>
        <begin position="21"/>
        <end position="518"/>
    </location>
</feature>
<feature type="region of interest" description="Disordered" evidence="9">
    <location>
        <begin position="116"/>
        <end position="140"/>
    </location>
</feature>